<keyword evidence="1" id="KW-0812">Transmembrane</keyword>
<organism evidence="2 3">
    <name type="scientific">Angomonas deanei</name>
    <dbReference type="NCBI Taxonomy" id="59799"/>
    <lineage>
        <taxon>Eukaryota</taxon>
        <taxon>Discoba</taxon>
        <taxon>Euglenozoa</taxon>
        <taxon>Kinetoplastea</taxon>
        <taxon>Metakinetoplastina</taxon>
        <taxon>Trypanosomatida</taxon>
        <taxon>Trypanosomatidae</taxon>
        <taxon>Strigomonadinae</taxon>
        <taxon>Angomonas</taxon>
    </lineage>
</organism>
<dbReference type="VEuPathDB" id="TriTrypDB:ADEAN_000598900"/>
<keyword evidence="1" id="KW-0472">Membrane</keyword>
<sequence>MLNDYPIASGYVHTNAETMEFRTDADGLHGEYYPEDYDNAEKENENIYYYAIPWEHSEEVVAPLLFDLRISNYPQLVVAKNNTEEIRNFKIENVLSEKKLLELEKHRAILNKLILSYIQRQYAVYARNRQLLQKNPNAEISNTIARQNDYVPFVLHRQFRMKDTTIAGRFMIDVRDPTGEEFPWDGVAPGGRALLLLLFFIVICLCVGGWVAVMLGQEKKRQRALEAWM</sequence>
<accession>A0A7G2CF99</accession>
<protein>
    <submittedName>
        <fullName evidence="2">Uncharacterized protein</fullName>
    </submittedName>
</protein>
<keyword evidence="1" id="KW-1133">Transmembrane helix</keyword>
<evidence type="ECO:0000313" key="2">
    <source>
        <dbReference type="EMBL" id="CAD2218500.1"/>
    </source>
</evidence>
<evidence type="ECO:0000313" key="3">
    <source>
        <dbReference type="Proteomes" id="UP000515908"/>
    </source>
</evidence>
<feature type="transmembrane region" description="Helical" evidence="1">
    <location>
        <begin position="193"/>
        <end position="215"/>
    </location>
</feature>
<reference evidence="2 3" key="1">
    <citation type="submission" date="2020-08" db="EMBL/GenBank/DDBJ databases">
        <authorList>
            <person name="Newling K."/>
            <person name="Davey J."/>
            <person name="Forrester S."/>
        </authorList>
    </citation>
    <scope>NUCLEOTIDE SEQUENCE [LARGE SCALE GENOMIC DNA]</scope>
    <source>
        <strain evidence="3">Crithidia deanei Carvalho (ATCC PRA-265)</strain>
    </source>
</reference>
<dbReference type="AlphaFoldDB" id="A0A7G2CF99"/>
<dbReference type="Proteomes" id="UP000515908">
    <property type="component" value="Chromosome 11"/>
</dbReference>
<proteinExistence type="predicted"/>
<gene>
    <name evidence="2" type="ORF">ADEAN_000598900</name>
</gene>
<dbReference type="EMBL" id="LR877155">
    <property type="protein sequence ID" value="CAD2218500.1"/>
    <property type="molecule type" value="Genomic_DNA"/>
</dbReference>
<name>A0A7G2CF99_9TRYP</name>
<keyword evidence="3" id="KW-1185">Reference proteome</keyword>
<evidence type="ECO:0000256" key="1">
    <source>
        <dbReference type="SAM" id="Phobius"/>
    </source>
</evidence>